<dbReference type="HOGENOM" id="CLU_133390_0_0_1"/>
<name>R0KSS4_EXST2</name>
<sequence length="163" mass="17478">MSGSSRADLAAAATSTVLTADQIMKAIEASHEGKEAHAKKHIGYAAIGAAVAVGAMELFRRDELDRQGKDEDDDNVVVLGEHNKCGHHHHDHDSHVLRVDPKCSKDHVPPGHSRRLAEEIIGAYSLGQEIMGNKKHHVAHVVAEAIGAIAAMKDTRDHVSGVE</sequence>
<evidence type="ECO:0000313" key="1">
    <source>
        <dbReference type="EMBL" id="EOA90857.1"/>
    </source>
</evidence>
<dbReference type="Proteomes" id="UP000016935">
    <property type="component" value="Unassembled WGS sequence"/>
</dbReference>
<dbReference type="EMBL" id="KB908482">
    <property type="protein sequence ID" value="EOA90857.1"/>
    <property type="molecule type" value="Genomic_DNA"/>
</dbReference>
<dbReference type="OrthoDB" id="4155163at2759"/>
<dbReference type="GeneID" id="19404977"/>
<keyword evidence="2" id="KW-1185">Reference proteome</keyword>
<reference evidence="1 2" key="1">
    <citation type="journal article" date="2012" name="PLoS Pathog.">
        <title>Diverse lifestyles and strategies of plant pathogenesis encoded in the genomes of eighteen Dothideomycetes fungi.</title>
        <authorList>
            <person name="Ohm R.A."/>
            <person name="Feau N."/>
            <person name="Henrissat B."/>
            <person name="Schoch C.L."/>
            <person name="Horwitz B.A."/>
            <person name="Barry K.W."/>
            <person name="Condon B.J."/>
            <person name="Copeland A.C."/>
            <person name="Dhillon B."/>
            <person name="Glaser F."/>
            <person name="Hesse C.N."/>
            <person name="Kosti I."/>
            <person name="LaButti K."/>
            <person name="Lindquist E.A."/>
            <person name="Lucas S."/>
            <person name="Salamov A.A."/>
            <person name="Bradshaw R.E."/>
            <person name="Ciuffetti L."/>
            <person name="Hamelin R.C."/>
            <person name="Kema G.H.J."/>
            <person name="Lawrence C."/>
            <person name="Scott J.A."/>
            <person name="Spatafora J.W."/>
            <person name="Turgeon B.G."/>
            <person name="de Wit P.J.G.M."/>
            <person name="Zhong S."/>
            <person name="Goodwin S.B."/>
            <person name="Grigoriev I.V."/>
        </authorList>
    </citation>
    <scope>NUCLEOTIDE SEQUENCE [LARGE SCALE GENOMIC DNA]</scope>
    <source>
        <strain evidence="2">28A</strain>
    </source>
</reference>
<protein>
    <submittedName>
        <fullName evidence="1">Uncharacterized protein</fullName>
    </submittedName>
</protein>
<accession>R0KSS4</accession>
<organism evidence="1 2">
    <name type="scientific">Exserohilum turcicum (strain 28A)</name>
    <name type="common">Northern leaf blight fungus</name>
    <name type="synonym">Setosphaeria turcica</name>
    <dbReference type="NCBI Taxonomy" id="671987"/>
    <lineage>
        <taxon>Eukaryota</taxon>
        <taxon>Fungi</taxon>
        <taxon>Dikarya</taxon>
        <taxon>Ascomycota</taxon>
        <taxon>Pezizomycotina</taxon>
        <taxon>Dothideomycetes</taxon>
        <taxon>Pleosporomycetidae</taxon>
        <taxon>Pleosporales</taxon>
        <taxon>Pleosporineae</taxon>
        <taxon>Pleosporaceae</taxon>
        <taxon>Exserohilum</taxon>
    </lineage>
</organism>
<dbReference type="eggNOG" id="ENOG502SURK">
    <property type="taxonomic scope" value="Eukaryota"/>
</dbReference>
<evidence type="ECO:0000313" key="2">
    <source>
        <dbReference type="Proteomes" id="UP000016935"/>
    </source>
</evidence>
<dbReference type="RefSeq" id="XP_008021344.1">
    <property type="nucleotide sequence ID" value="XM_008023153.1"/>
</dbReference>
<dbReference type="AlphaFoldDB" id="R0KSS4"/>
<proteinExistence type="predicted"/>
<reference evidence="1 2" key="2">
    <citation type="journal article" date="2013" name="PLoS Genet.">
        <title>Comparative genome structure, secondary metabolite, and effector coding capacity across Cochliobolus pathogens.</title>
        <authorList>
            <person name="Condon B.J."/>
            <person name="Leng Y."/>
            <person name="Wu D."/>
            <person name="Bushley K.E."/>
            <person name="Ohm R.A."/>
            <person name="Otillar R."/>
            <person name="Martin J."/>
            <person name="Schackwitz W."/>
            <person name="Grimwood J."/>
            <person name="MohdZainudin N."/>
            <person name="Xue C."/>
            <person name="Wang R."/>
            <person name="Manning V.A."/>
            <person name="Dhillon B."/>
            <person name="Tu Z.J."/>
            <person name="Steffenson B.J."/>
            <person name="Salamov A."/>
            <person name="Sun H."/>
            <person name="Lowry S."/>
            <person name="LaButti K."/>
            <person name="Han J."/>
            <person name="Copeland A."/>
            <person name="Lindquist E."/>
            <person name="Barry K."/>
            <person name="Schmutz J."/>
            <person name="Baker S.E."/>
            <person name="Ciuffetti L.M."/>
            <person name="Grigoriev I.V."/>
            <person name="Zhong S."/>
            <person name="Turgeon B.G."/>
        </authorList>
    </citation>
    <scope>NUCLEOTIDE SEQUENCE [LARGE SCALE GENOMIC DNA]</scope>
    <source>
        <strain evidence="2">28A</strain>
    </source>
</reference>
<gene>
    <name evidence="1" type="ORF">SETTUDRAFT_45121</name>
</gene>